<protein>
    <recommendedName>
        <fullName evidence="2">SWIM-type domain-containing protein</fullName>
    </recommendedName>
</protein>
<dbReference type="GO" id="GO:0097196">
    <property type="term" value="C:Shu complex"/>
    <property type="evidence" value="ECO:0007669"/>
    <property type="project" value="TreeGrafter"/>
</dbReference>
<keyword evidence="1" id="KW-0862">Zinc</keyword>
<sequence length="141" mass="15698">MHFSFLPSVAEQLFKDIQKIYQDTSQIPDDMLIALKFVFGTCALQALDLVDQRSVTCLSSPSGRRTFQVTGGSGRTYTCFVSCHFCPCPAFAYTVLRRNEGLLCKHLLAVYLSQAMGVTQQEAVSDQEMTTLLSTTTRTDH</sequence>
<dbReference type="InterPro" id="IPR007527">
    <property type="entry name" value="Znf_SWIM"/>
</dbReference>
<dbReference type="AlphaFoldDB" id="A0A3B4AZC7"/>
<evidence type="ECO:0000256" key="1">
    <source>
        <dbReference type="PROSITE-ProRule" id="PRU00325"/>
    </source>
</evidence>
<proteinExistence type="predicted"/>
<organism evidence="3 4">
    <name type="scientific">Periophthalmus magnuspinnatus</name>
    <dbReference type="NCBI Taxonomy" id="409849"/>
    <lineage>
        <taxon>Eukaryota</taxon>
        <taxon>Metazoa</taxon>
        <taxon>Chordata</taxon>
        <taxon>Craniata</taxon>
        <taxon>Vertebrata</taxon>
        <taxon>Euteleostomi</taxon>
        <taxon>Actinopterygii</taxon>
        <taxon>Neopterygii</taxon>
        <taxon>Teleostei</taxon>
        <taxon>Neoteleostei</taxon>
        <taxon>Acanthomorphata</taxon>
        <taxon>Gobiaria</taxon>
        <taxon>Gobiiformes</taxon>
        <taxon>Gobioidei</taxon>
        <taxon>Gobiidae</taxon>
        <taxon>Oxudercinae</taxon>
        <taxon>Periophthalmus</taxon>
    </lineage>
</organism>
<keyword evidence="1" id="KW-0479">Metal-binding</keyword>
<dbReference type="Pfam" id="PF04434">
    <property type="entry name" value="SWIM"/>
    <property type="match status" value="1"/>
</dbReference>
<feature type="domain" description="SWIM-type" evidence="2">
    <location>
        <begin position="77"/>
        <end position="115"/>
    </location>
</feature>
<name>A0A3B4AZC7_9GOBI</name>
<evidence type="ECO:0000259" key="2">
    <source>
        <dbReference type="PROSITE" id="PS50966"/>
    </source>
</evidence>
<dbReference type="GO" id="GO:0008270">
    <property type="term" value="F:zinc ion binding"/>
    <property type="evidence" value="ECO:0007669"/>
    <property type="project" value="UniProtKB-KW"/>
</dbReference>
<keyword evidence="4" id="KW-1185">Reference proteome</keyword>
<dbReference type="Proteomes" id="UP000261520">
    <property type="component" value="Unplaced"/>
</dbReference>
<keyword evidence="1" id="KW-0863">Zinc-finger</keyword>
<dbReference type="PANTHER" id="PTHR28498">
    <property type="entry name" value="ZINC FINGER SWIM DOMAIN-CONTAINING PROTEIN 7"/>
    <property type="match status" value="1"/>
</dbReference>
<dbReference type="STRING" id="409849.ENSPMGP00000022493"/>
<dbReference type="PROSITE" id="PS50966">
    <property type="entry name" value="ZF_SWIM"/>
    <property type="match status" value="1"/>
</dbReference>
<reference evidence="3" key="2">
    <citation type="submission" date="2025-09" db="UniProtKB">
        <authorList>
            <consortium name="Ensembl"/>
        </authorList>
    </citation>
    <scope>IDENTIFICATION</scope>
</reference>
<evidence type="ECO:0000313" key="3">
    <source>
        <dbReference type="Ensembl" id="ENSPMGP00000022493.1"/>
    </source>
</evidence>
<reference evidence="3" key="1">
    <citation type="submission" date="2025-08" db="UniProtKB">
        <authorList>
            <consortium name="Ensembl"/>
        </authorList>
    </citation>
    <scope>IDENTIFICATION</scope>
</reference>
<dbReference type="GO" id="GO:0000724">
    <property type="term" value="P:double-strand break repair via homologous recombination"/>
    <property type="evidence" value="ECO:0007669"/>
    <property type="project" value="TreeGrafter"/>
</dbReference>
<dbReference type="Ensembl" id="ENSPMGT00000023958.1">
    <property type="protein sequence ID" value="ENSPMGP00000022493.1"/>
    <property type="gene ID" value="ENSPMGG00000018198.1"/>
</dbReference>
<accession>A0A3B4AZC7</accession>
<evidence type="ECO:0000313" key="4">
    <source>
        <dbReference type="Proteomes" id="UP000261520"/>
    </source>
</evidence>
<dbReference type="PANTHER" id="PTHR28498:SF1">
    <property type="entry name" value="ZINC FINGER SWIM DOMAIN-CONTAINING PROTEIN 7"/>
    <property type="match status" value="1"/>
</dbReference>